<keyword evidence="4" id="KW-0472">Membrane</keyword>
<evidence type="ECO:0000313" key="11">
    <source>
        <dbReference type="Proteomes" id="UP000422736"/>
    </source>
</evidence>
<evidence type="ECO:0000256" key="4">
    <source>
        <dbReference type="ARBA" id="ARBA00022622"/>
    </source>
</evidence>
<feature type="chain" id="PRO_5046640754" evidence="8">
    <location>
        <begin position="20"/>
        <end position="430"/>
    </location>
</feature>
<evidence type="ECO:0000256" key="6">
    <source>
        <dbReference type="ARBA" id="ARBA00023180"/>
    </source>
</evidence>
<evidence type="ECO:0000256" key="7">
    <source>
        <dbReference type="ARBA" id="ARBA00023288"/>
    </source>
</evidence>
<feature type="signal peptide" evidence="8">
    <location>
        <begin position="1"/>
        <end position="19"/>
    </location>
</feature>
<evidence type="ECO:0000259" key="9">
    <source>
        <dbReference type="Pfam" id="PF01030"/>
    </source>
</evidence>
<proteinExistence type="inferred from homology"/>
<evidence type="ECO:0000313" key="10">
    <source>
        <dbReference type="EMBL" id="QGN14161.1"/>
    </source>
</evidence>
<dbReference type="Proteomes" id="UP000422736">
    <property type="component" value="Chromosome 1"/>
</dbReference>
<sequence length="430" mass="47114">MLKLNPSLFFMLVAALANALDIEVSGYDQEVVLSGQDNSKNNSNSPLCKKDQHTIENQNDLYLLTNECSNIEGSISFQNYVESHIDLGDLKSIKGNFVLEENNMVNSIQGGSLEKIGGTFKLFDLTSLSAVSFPQLRDLNVVHWRIVPILSSVTMDSRLQSIKSLIISDSSLTTLRGFDNIIKLETFNVNNNRYLESISTKIKYISKQLSVSANAEDLDLDMSDLIWANNVTVRDANEINLGSLQYVNQSLEFIENKVEELELSELKTVGGTLGIIDNKKLSKTNFNNVSQISGGLMIANNDALTKIDFFSNLKLIGGAIQFKGNIKDTDFPNLRLVKGSAVIQSSSDELDCSKWVTPNSGSSIIRGGKIECEAKGKKSSASVRQDGTVLDSVTEEKAEVKDKETNGSTTMGINFALLVVAIIGTIRMIS</sequence>
<comment type="similarity">
    <text evidence="2">Belongs to the SPS2 family.</text>
</comment>
<name>A0ABX6ER96_KLUMA</name>
<comment type="subcellular location">
    <subcellularLocation>
        <location evidence="1">Cell membrane</location>
        <topology evidence="1">Lipid-anchor</topology>
        <topology evidence="1">GPI-anchor</topology>
    </subcellularLocation>
</comment>
<evidence type="ECO:0000256" key="5">
    <source>
        <dbReference type="ARBA" id="ARBA00022729"/>
    </source>
</evidence>
<feature type="domain" description="Receptor L-domain" evidence="9">
    <location>
        <begin position="271"/>
        <end position="323"/>
    </location>
</feature>
<dbReference type="EMBL" id="CP015054">
    <property type="protein sequence ID" value="QGN14161.1"/>
    <property type="molecule type" value="Genomic_DNA"/>
</dbReference>
<keyword evidence="5 8" id="KW-0732">Signal</keyword>
<keyword evidence="7" id="KW-0449">Lipoprotein</keyword>
<dbReference type="InterPro" id="IPR000494">
    <property type="entry name" value="Rcpt_L-dom"/>
</dbReference>
<dbReference type="SUPFAM" id="SSF52058">
    <property type="entry name" value="L domain-like"/>
    <property type="match status" value="2"/>
</dbReference>
<keyword evidence="3" id="KW-1003">Cell membrane</keyword>
<reference evidence="10 11" key="1">
    <citation type="submission" date="2016-03" db="EMBL/GenBank/DDBJ databases">
        <title>How can Kluyveromyces marxianus grow so fast - potential evolutionary course in Saccharomyces Complex revealed by comparative genomics.</title>
        <authorList>
            <person name="Mo W."/>
            <person name="Lu W."/>
            <person name="Yang X."/>
            <person name="Qi J."/>
            <person name="Lv H."/>
        </authorList>
    </citation>
    <scope>NUCLEOTIDE SEQUENCE [LARGE SCALE GENOMIC DNA]</scope>
    <source>
        <strain evidence="10 11">FIM1</strain>
    </source>
</reference>
<dbReference type="InterPro" id="IPR036941">
    <property type="entry name" value="Rcpt_L-dom_sf"/>
</dbReference>
<dbReference type="InterPro" id="IPR051648">
    <property type="entry name" value="CWI-Assembly_Regulator"/>
</dbReference>
<keyword evidence="4" id="KW-0336">GPI-anchor</keyword>
<keyword evidence="6" id="KW-0325">Glycoprotein</keyword>
<evidence type="ECO:0000256" key="3">
    <source>
        <dbReference type="ARBA" id="ARBA00022475"/>
    </source>
</evidence>
<keyword evidence="11" id="KW-1185">Reference proteome</keyword>
<evidence type="ECO:0000256" key="2">
    <source>
        <dbReference type="ARBA" id="ARBA00005798"/>
    </source>
</evidence>
<dbReference type="PANTHER" id="PTHR31018:SF12">
    <property type="entry name" value="SPORULATION-SPECIFIC PROTEIN 2-RELATED"/>
    <property type="match status" value="1"/>
</dbReference>
<evidence type="ECO:0000256" key="8">
    <source>
        <dbReference type="SAM" id="SignalP"/>
    </source>
</evidence>
<gene>
    <name evidence="10" type="primary">SPS22</name>
    <name evidence="10" type="ORF">FIM1_814</name>
</gene>
<evidence type="ECO:0000256" key="1">
    <source>
        <dbReference type="ARBA" id="ARBA00004609"/>
    </source>
</evidence>
<reference evidence="10 11" key="2">
    <citation type="submission" date="2019-11" db="EMBL/GenBank/DDBJ databases">
        <authorList>
            <person name="Lu H."/>
        </authorList>
    </citation>
    <scope>NUCLEOTIDE SEQUENCE [LARGE SCALE GENOMIC DNA]</scope>
    <source>
        <strain evidence="10 11">FIM1</strain>
    </source>
</reference>
<protein>
    <submittedName>
        <fullName evidence="10">Cell wall mannoprotein PST1</fullName>
    </submittedName>
</protein>
<dbReference type="PANTHER" id="PTHR31018">
    <property type="entry name" value="SPORULATION-SPECIFIC PROTEIN-RELATED"/>
    <property type="match status" value="1"/>
</dbReference>
<accession>A0ABX6ER96</accession>
<dbReference type="Gene3D" id="3.80.20.20">
    <property type="entry name" value="Receptor L-domain"/>
    <property type="match status" value="1"/>
</dbReference>
<dbReference type="Pfam" id="PF01030">
    <property type="entry name" value="Recep_L_domain"/>
    <property type="match status" value="1"/>
</dbReference>
<organism evidence="10 11">
    <name type="scientific">Kluyveromyces marxianus</name>
    <name type="common">Yeast</name>
    <name type="synonym">Candida kefyr</name>
    <dbReference type="NCBI Taxonomy" id="4911"/>
    <lineage>
        <taxon>Eukaryota</taxon>
        <taxon>Fungi</taxon>
        <taxon>Dikarya</taxon>
        <taxon>Ascomycota</taxon>
        <taxon>Saccharomycotina</taxon>
        <taxon>Saccharomycetes</taxon>
        <taxon>Saccharomycetales</taxon>
        <taxon>Saccharomycetaceae</taxon>
        <taxon>Kluyveromyces</taxon>
    </lineage>
</organism>